<gene>
    <name evidence="2" type="ORF">CHS0354_016117</name>
</gene>
<reference evidence="2" key="1">
    <citation type="journal article" date="2021" name="Genome Biol. Evol.">
        <title>A High-Quality Reference Genome for a Parasitic Bivalve with Doubly Uniparental Inheritance (Bivalvia: Unionida).</title>
        <authorList>
            <person name="Smith C.H."/>
        </authorList>
    </citation>
    <scope>NUCLEOTIDE SEQUENCE</scope>
    <source>
        <strain evidence="2">CHS0354</strain>
    </source>
</reference>
<comment type="caution">
    <text evidence="2">The sequence shown here is derived from an EMBL/GenBank/DDBJ whole genome shotgun (WGS) entry which is preliminary data.</text>
</comment>
<dbReference type="Proteomes" id="UP001195483">
    <property type="component" value="Unassembled WGS sequence"/>
</dbReference>
<evidence type="ECO:0000313" key="3">
    <source>
        <dbReference type="Proteomes" id="UP001195483"/>
    </source>
</evidence>
<reference evidence="2" key="3">
    <citation type="submission" date="2023-05" db="EMBL/GenBank/DDBJ databases">
        <authorList>
            <person name="Smith C.H."/>
        </authorList>
    </citation>
    <scope>NUCLEOTIDE SEQUENCE</scope>
    <source>
        <strain evidence="2">CHS0354</strain>
        <tissue evidence="2">Mantle</tissue>
    </source>
</reference>
<evidence type="ECO:0000256" key="1">
    <source>
        <dbReference type="SAM" id="MobiDB-lite"/>
    </source>
</evidence>
<keyword evidence="3" id="KW-1185">Reference proteome</keyword>
<proteinExistence type="predicted"/>
<name>A0AAE0W5F4_9BIVA</name>
<reference evidence="2" key="2">
    <citation type="journal article" date="2021" name="Genome Biol. Evol.">
        <title>Developing a high-quality reference genome for a parasitic bivalve with doubly uniparental inheritance (Bivalvia: Unionida).</title>
        <authorList>
            <person name="Smith C.H."/>
        </authorList>
    </citation>
    <scope>NUCLEOTIDE SEQUENCE</scope>
    <source>
        <strain evidence="2">CHS0354</strain>
        <tissue evidence="2">Mantle</tissue>
    </source>
</reference>
<feature type="region of interest" description="Disordered" evidence="1">
    <location>
        <begin position="120"/>
        <end position="139"/>
    </location>
</feature>
<accession>A0AAE0W5F4</accession>
<feature type="compositionally biased region" description="Basic and acidic residues" evidence="1">
    <location>
        <begin position="130"/>
        <end position="139"/>
    </location>
</feature>
<dbReference type="AlphaFoldDB" id="A0AAE0W5F4"/>
<evidence type="ECO:0000313" key="2">
    <source>
        <dbReference type="EMBL" id="KAK3601754.1"/>
    </source>
</evidence>
<sequence>MENCYVSSGSAALQRLVIAMRSSSSLVLQQKKKSTWFLTVTVNFGRGGLCGDKRLVWPAFTILEATFNESETKVFTSLSLLDDVYIVDQVNVGLLMSANVTRAVNTRHSRGLLRSHLVSAGRQSPVDRQTSFHESRCGR</sequence>
<dbReference type="EMBL" id="JAEAOA010001004">
    <property type="protein sequence ID" value="KAK3601754.1"/>
    <property type="molecule type" value="Genomic_DNA"/>
</dbReference>
<organism evidence="2 3">
    <name type="scientific">Potamilus streckersoni</name>
    <dbReference type="NCBI Taxonomy" id="2493646"/>
    <lineage>
        <taxon>Eukaryota</taxon>
        <taxon>Metazoa</taxon>
        <taxon>Spiralia</taxon>
        <taxon>Lophotrochozoa</taxon>
        <taxon>Mollusca</taxon>
        <taxon>Bivalvia</taxon>
        <taxon>Autobranchia</taxon>
        <taxon>Heteroconchia</taxon>
        <taxon>Palaeoheterodonta</taxon>
        <taxon>Unionida</taxon>
        <taxon>Unionoidea</taxon>
        <taxon>Unionidae</taxon>
        <taxon>Ambleminae</taxon>
        <taxon>Lampsilini</taxon>
        <taxon>Potamilus</taxon>
    </lineage>
</organism>
<protein>
    <submittedName>
        <fullName evidence="2">Uncharacterized protein</fullName>
    </submittedName>
</protein>